<dbReference type="GO" id="GO:0004386">
    <property type="term" value="F:helicase activity"/>
    <property type="evidence" value="ECO:0007669"/>
    <property type="project" value="UniProtKB-KW"/>
</dbReference>
<keyword evidence="2" id="KW-0378">Hydrolase</keyword>
<name>A0A392R4C2_9FABA</name>
<dbReference type="GO" id="GO:0003677">
    <property type="term" value="F:DNA binding"/>
    <property type="evidence" value="ECO:0007669"/>
    <property type="project" value="UniProtKB-KW"/>
</dbReference>
<keyword evidence="2" id="KW-0547">Nucleotide-binding</keyword>
<accession>A0A392R4C2</accession>
<proteinExistence type="predicted"/>
<comment type="caution">
    <text evidence="2">The sequence shown here is derived from an EMBL/GenBank/DDBJ whole genome shotgun (WGS) entry which is preliminary data.</text>
</comment>
<dbReference type="Proteomes" id="UP000265520">
    <property type="component" value="Unassembled WGS sequence"/>
</dbReference>
<keyword evidence="2" id="KW-0067">ATP-binding</keyword>
<keyword evidence="2" id="KW-0238">DNA-binding</keyword>
<dbReference type="EMBL" id="LXQA010184566">
    <property type="protein sequence ID" value="MCI31087.1"/>
    <property type="molecule type" value="Genomic_DNA"/>
</dbReference>
<sequence length="58" mass="6574">MKILCHSMAKAVMQFWHSVELLLDKDVPDHNCIGGAVESEKVDSNEASRDKRKNSEMD</sequence>
<reference evidence="2 3" key="1">
    <citation type="journal article" date="2018" name="Front. Plant Sci.">
        <title>Red Clover (Trifolium pratense) and Zigzag Clover (T. medium) - A Picture of Genomic Similarities and Differences.</title>
        <authorList>
            <person name="Dluhosova J."/>
            <person name="Istvanek J."/>
            <person name="Nedelnik J."/>
            <person name="Repkova J."/>
        </authorList>
    </citation>
    <scope>NUCLEOTIDE SEQUENCE [LARGE SCALE GENOMIC DNA]</scope>
    <source>
        <strain evidence="3">cv. 10/8</strain>
        <tissue evidence="2">Leaf</tissue>
    </source>
</reference>
<evidence type="ECO:0000256" key="1">
    <source>
        <dbReference type="SAM" id="MobiDB-lite"/>
    </source>
</evidence>
<keyword evidence="2" id="KW-0347">Helicase</keyword>
<feature type="region of interest" description="Disordered" evidence="1">
    <location>
        <begin position="34"/>
        <end position="58"/>
    </location>
</feature>
<organism evidence="2 3">
    <name type="scientific">Trifolium medium</name>
    <dbReference type="NCBI Taxonomy" id="97028"/>
    <lineage>
        <taxon>Eukaryota</taxon>
        <taxon>Viridiplantae</taxon>
        <taxon>Streptophyta</taxon>
        <taxon>Embryophyta</taxon>
        <taxon>Tracheophyta</taxon>
        <taxon>Spermatophyta</taxon>
        <taxon>Magnoliopsida</taxon>
        <taxon>eudicotyledons</taxon>
        <taxon>Gunneridae</taxon>
        <taxon>Pentapetalae</taxon>
        <taxon>rosids</taxon>
        <taxon>fabids</taxon>
        <taxon>Fabales</taxon>
        <taxon>Fabaceae</taxon>
        <taxon>Papilionoideae</taxon>
        <taxon>50 kb inversion clade</taxon>
        <taxon>NPAAA clade</taxon>
        <taxon>Hologalegina</taxon>
        <taxon>IRL clade</taxon>
        <taxon>Trifolieae</taxon>
        <taxon>Trifolium</taxon>
    </lineage>
</organism>
<keyword evidence="3" id="KW-1185">Reference proteome</keyword>
<evidence type="ECO:0000313" key="2">
    <source>
        <dbReference type="EMBL" id="MCI31087.1"/>
    </source>
</evidence>
<protein>
    <submittedName>
        <fullName evidence="2">Putative helicase/SANT-associated DNA-binding protein</fullName>
    </submittedName>
</protein>
<evidence type="ECO:0000313" key="3">
    <source>
        <dbReference type="Proteomes" id="UP000265520"/>
    </source>
</evidence>
<dbReference type="AlphaFoldDB" id="A0A392R4C2"/>
<feature type="compositionally biased region" description="Basic and acidic residues" evidence="1">
    <location>
        <begin position="38"/>
        <end position="58"/>
    </location>
</feature>